<reference evidence="2 3" key="1">
    <citation type="journal article" date="2019" name="Int. J. Syst. Evol. Microbiol.">
        <title>The Global Catalogue of Microorganisms (GCM) 10K type strain sequencing project: providing services to taxonomists for standard genome sequencing and annotation.</title>
        <authorList>
            <consortium name="The Broad Institute Genomics Platform"/>
            <consortium name="The Broad Institute Genome Sequencing Center for Infectious Disease"/>
            <person name="Wu L."/>
            <person name="Ma J."/>
        </authorList>
    </citation>
    <scope>NUCLEOTIDE SEQUENCE [LARGE SCALE GENOMIC DNA]</scope>
    <source>
        <strain evidence="2 3">JCM 14162</strain>
    </source>
</reference>
<evidence type="ECO:0000313" key="3">
    <source>
        <dbReference type="Proteomes" id="UP001500713"/>
    </source>
</evidence>
<comment type="caution">
    <text evidence="2">The sequence shown here is derived from an EMBL/GenBank/DDBJ whole genome shotgun (WGS) entry which is preliminary data.</text>
</comment>
<organism evidence="2 3">
    <name type="scientific">Parasphingorhabdus litoris</name>
    <dbReference type="NCBI Taxonomy" id="394733"/>
    <lineage>
        <taxon>Bacteria</taxon>
        <taxon>Pseudomonadati</taxon>
        <taxon>Pseudomonadota</taxon>
        <taxon>Alphaproteobacteria</taxon>
        <taxon>Sphingomonadales</taxon>
        <taxon>Sphingomonadaceae</taxon>
        <taxon>Parasphingorhabdus</taxon>
    </lineage>
</organism>
<dbReference type="Gene3D" id="3.50.50.60">
    <property type="entry name" value="FAD/NAD(P)-binding domain"/>
    <property type="match status" value="2"/>
</dbReference>
<dbReference type="SUPFAM" id="SSF51905">
    <property type="entry name" value="FAD/NAD(P)-binding domain"/>
    <property type="match status" value="1"/>
</dbReference>
<evidence type="ECO:0000313" key="2">
    <source>
        <dbReference type="EMBL" id="GAA0465613.1"/>
    </source>
</evidence>
<dbReference type="PANTHER" id="PTHR42923:SF17">
    <property type="entry name" value="AMINE OXIDASE DOMAIN-CONTAINING PROTEIN"/>
    <property type="match status" value="1"/>
</dbReference>
<gene>
    <name evidence="2" type="primary">hemY</name>
    <name evidence="2" type="ORF">GCM10009096_02790</name>
</gene>
<keyword evidence="3" id="KW-1185">Reference proteome</keyword>
<sequence>MKIAVVGAGIAGLAASHELSKRGHDVEIYEASDRAGGRGKLLNRPGTNDWADVGSQYFHSNYSNGLRIIDELGLTPKLKKIKGSSRMFTGSSPGESYLLSPRLPWINPGGLSGNLKVALYSIKLLLKNRSHTFGAEVEQAAYDAQLAMDSTSDKFVQDQIVRMLTLVGGLSEPADKQVNLLQIYRLLKIIMLTDYVSLEGGTATLHQELARLANIHYNSPVKKLQTDNGNIAGLTLENGDTVAADHVVVAAHAPRAADILPTEWALEKDYLSGIEMPPAILVSLFLDCELEKDVWTYFFPFEDRENRSNVTFCVDTHQKSPGNTPSGKATLQAWIISPQSESLLSKTDDELAQIARRDVAQYLPHVDNHVEGYAVTRHQHAIPQSSVGHNERTLTFLNSVDQRPGVSFCGDYMSGGYMESALWSVERAIKRFDQEKQKLAA</sequence>
<feature type="domain" description="Amine oxidase" evidence="1">
    <location>
        <begin position="10"/>
        <end position="424"/>
    </location>
</feature>
<accession>A0ABN1A226</accession>
<dbReference type="InterPro" id="IPR036188">
    <property type="entry name" value="FAD/NAD-bd_sf"/>
</dbReference>
<dbReference type="Pfam" id="PF01593">
    <property type="entry name" value="Amino_oxidase"/>
    <property type="match status" value="1"/>
</dbReference>
<proteinExistence type="predicted"/>
<evidence type="ECO:0000259" key="1">
    <source>
        <dbReference type="Pfam" id="PF01593"/>
    </source>
</evidence>
<dbReference type="Gene3D" id="3.90.660.20">
    <property type="entry name" value="Protoporphyrinogen oxidase, mitochondrial, domain 2"/>
    <property type="match status" value="1"/>
</dbReference>
<dbReference type="InterPro" id="IPR050464">
    <property type="entry name" value="Zeta_carotene_desat/Oxidored"/>
</dbReference>
<protein>
    <submittedName>
        <fullName evidence="2">Protoporphyrinogen oxidase</fullName>
    </submittedName>
</protein>
<dbReference type="PANTHER" id="PTHR42923">
    <property type="entry name" value="PROTOPORPHYRINOGEN OXIDASE"/>
    <property type="match status" value="1"/>
</dbReference>
<dbReference type="Proteomes" id="UP001500713">
    <property type="component" value="Unassembled WGS sequence"/>
</dbReference>
<name>A0ABN1A226_9SPHN</name>
<dbReference type="RefSeq" id="WP_326838465.1">
    <property type="nucleotide sequence ID" value="NZ_BAAAEM010000002.1"/>
</dbReference>
<dbReference type="SUPFAM" id="SSF54373">
    <property type="entry name" value="FAD-linked reductases, C-terminal domain"/>
    <property type="match status" value="1"/>
</dbReference>
<dbReference type="InterPro" id="IPR002937">
    <property type="entry name" value="Amino_oxidase"/>
</dbReference>
<dbReference type="EMBL" id="BAAAEM010000002">
    <property type="protein sequence ID" value="GAA0465613.1"/>
    <property type="molecule type" value="Genomic_DNA"/>
</dbReference>
<dbReference type="PRINTS" id="PR00419">
    <property type="entry name" value="ADXRDTASE"/>
</dbReference>